<organism evidence="4 5">
    <name type="scientific">Meripilus lineatus</name>
    <dbReference type="NCBI Taxonomy" id="2056292"/>
    <lineage>
        <taxon>Eukaryota</taxon>
        <taxon>Fungi</taxon>
        <taxon>Dikarya</taxon>
        <taxon>Basidiomycota</taxon>
        <taxon>Agaricomycotina</taxon>
        <taxon>Agaricomycetes</taxon>
        <taxon>Polyporales</taxon>
        <taxon>Meripilaceae</taxon>
        <taxon>Meripilus</taxon>
    </lineage>
</organism>
<evidence type="ECO:0000313" key="4">
    <source>
        <dbReference type="EMBL" id="KAJ3491670.1"/>
    </source>
</evidence>
<dbReference type="InterPro" id="IPR045338">
    <property type="entry name" value="DUF6535"/>
</dbReference>
<protein>
    <recommendedName>
        <fullName evidence="3">DUF6535 domain-containing protein</fullName>
    </recommendedName>
</protein>
<feature type="region of interest" description="Disordered" evidence="1">
    <location>
        <begin position="1"/>
        <end position="30"/>
    </location>
</feature>
<feature type="domain" description="DUF6535" evidence="3">
    <location>
        <begin position="53"/>
        <end position="145"/>
    </location>
</feature>
<keyword evidence="5" id="KW-1185">Reference proteome</keyword>
<dbReference type="EMBL" id="JANAWD010000008">
    <property type="protein sequence ID" value="KAJ3491670.1"/>
    <property type="molecule type" value="Genomic_DNA"/>
</dbReference>
<dbReference type="AlphaFoldDB" id="A0AAD5VE59"/>
<comment type="caution">
    <text evidence="4">The sequence shown here is derived from an EMBL/GenBank/DDBJ whole genome shotgun (WGS) entry which is preliminary data.</text>
</comment>
<dbReference type="Proteomes" id="UP001212997">
    <property type="component" value="Unassembled WGS sequence"/>
</dbReference>
<evidence type="ECO:0000256" key="2">
    <source>
        <dbReference type="SAM" id="Phobius"/>
    </source>
</evidence>
<dbReference type="Pfam" id="PF20153">
    <property type="entry name" value="DUF6535"/>
    <property type="match status" value="1"/>
</dbReference>
<gene>
    <name evidence="4" type="ORF">NLI96_g496</name>
</gene>
<name>A0AAD5VE59_9APHY</name>
<evidence type="ECO:0000256" key="1">
    <source>
        <dbReference type="SAM" id="MobiDB-lite"/>
    </source>
</evidence>
<proteinExistence type="predicted"/>
<reference evidence="4" key="1">
    <citation type="submission" date="2022-07" db="EMBL/GenBank/DDBJ databases">
        <title>Genome Sequence of Physisporinus lineatus.</title>
        <authorList>
            <person name="Buettner E."/>
        </authorList>
    </citation>
    <scope>NUCLEOTIDE SEQUENCE</scope>
    <source>
        <strain evidence="4">VT162</strain>
    </source>
</reference>
<keyword evidence="2" id="KW-0812">Transmembrane</keyword>
<feature type="transmembrane region" description="Helical" evidence="2">
    <location>
        <begin position="192"/>
        <end position="212"/>
    </location>
</feature>
<feature type="transmembrane region" description="Helical" evidence="2">
    <location>
        <begin position="264"/>
        <end position="284"/>
    </location>
</feature>
<evidence type="ECO:0000259" key="3">
    <source>
        <dbReference type="Pfam" id="PF20153"/>
    </source>
</evidence>
<accession>A0AAD5VE59</accession>
<feature type="region of interest" description="Disordered" evidence="1">
    <location>
        <begin position="599"/>
        <end position="618"/>
    </location>
</feature>
<keyword evidence="2" id="KW-1133">Transmembrane helix</keyword>
<keyword evidence="2" id="KW-0472">Membrane</keyword>
<feature type="transmembrane region" description="Helical" evidence="2">
    <location>
        <begin position="218"/>
        <end position="243"/>
    </location>
</feature>
<sequence>MPNEDPEAEHTCDIAHGKAGQEGKEGITEIHGFCDQKEKEYPDLVLEPKEDPWPELSEPLRERDEDQVKAHNENIEALLVLSGLFSAIVTALIIEAYKLLQPDPVDTATQILLQISMQLRSLSVNPGFINSTYVPPPIPPFTPGREQSFSTSFGSHHLFSALPQRPSAYSSSNGYANISLILPSCRRSTVNFLPILLQIALVLFFIGLILFVKLVHTTISSVVSVLVGIWLIFIVGTTLLPVISPSCPYKTPLLRSIFFHLRNLINALYTMMKTSFIGLHFRFLPDTLFIEECTSDMSTKTKAEVLLETYETFRDINSWDTIMRCINLNAPLESLRVLSALVKQLHGSEITFESDLGGLFDQGRLRLLLKSMTACLRRASVVALKGGESAWLGPADVVHLVTLRLLYSAFQSRGGSDTALDSIVVQLTRPKHVLSVQAPEIEFVRSYILSISGLPPSHLPETISRHRMRRIINYALDALASDDSGNCAGFKCSASLPHILEICRISFICEGRTTFPWREKNRFLQLTVRLAESLQSISYTEGMVNPADVFRSQCALDMAMRLHMKVPGIVDRSLFRALHECSVKMFNLRVGGLPRTLGSRSPIRGRNNVPSNDLAPDSAPEADWRKILRGEEYIGVQICGHGNGRAVWYHNDLQSSCKQRIEFMWGFIRGLGLNNLEEEFRSILKDFEIGNETSV</sequence>
<evidence type="ECO:0000313" key="5">
    <source>
        <dbReference type="Proteomes" id="UP001212997"/>
    </source>
</evidence>
<feature type="transmembrane region" description="Helical" evidence="2">
    <location>
        <begin position="75"/>
        <end position="94"/>
    </location>
</feature>
<feature type="compositionally biased region" description="Basic and acidic residues" evidence="1">
    <location>
        <begin position="8"/>
        <end position="30"/>
    </location>
</feature>